<proteinExistence type="predicted"/>
<keyword evidence="2" id="KW-1185">Reference proteome</keyword>
<evidence type="ECO:0000313" key="2">
    <source>
        <dbReference type="Proteomes" id="UP001054945"/>
    </source>
</evidence>
<organism evidence="1 2">
    <name type="scientific">Caerostris extrusa</name>
    <name type="common">Bark spider</name>
    <name type="synonym">Caerostris bankana</name>
    <dbReference type="NCBI Taxonomy" id="172846"/>
    <lineage>
        <taxon>Eukaryota</taxon>
        <taxon>Metazoa</taxon>
        <taxon>Ecdysozoa</taxon>
        <taxon>Arthropoda</taxon>
        <taxon>Chelicerata</taxon>
        <taxon>Arachnida</taxon>
        <taxon>Araneae</taxon>
        <taxon>Araneomorphae</taxon>
        <taxon>Entelegynae</taxon>
        <taxon>Araneoidea</taxon>
        <taxon>Araneidae</taxon>
        <taxon>Caerostris</taxon>
    </lineage>
</organism>
<dbReference type="Proteomes" id="UP001054945">
    <property type="component" value="Unassembled WGS sequence"/>
</dbReference>
<comment type="caution">
    <text evidence="1">The sequence shown here is derived from an EMBL/GenBank/DDBJ whole genome shotgun (WGS) entry which is preliminary data.</text>
</comment>
<sequence>MALGKLLVKDLPGISENIDSVTATFDLNLLSIHSKEKNLSILLVKKSDNFLILKNVEKFAWQEDNYNQEDYRLLVINDQKEICYYSIEIKLSNDQGLGEISSISILKFEAKEAVFLFDGKVVVSFFPCSEVYPQIMSIVDLRDDSPSHRKVLLIKEILFALNDSGTKLNIYSFSNNSKLFELDFCEYGFKCTNDGAVKNFAIN</sequence>
<gene>
    <name evidence="1" type="primary">SPG11_1</name>
    <name evidence="1" type="ORF">CEXT_181131</name>
</gene>
<reference evidence="1 2" key="1">
    <citation type="submission" date="2021-06" db="EMBL/GenBank/DDBJ databases">
        <title>Caerostris extrusa draft genome.</title>
        <authorList>
            <person name="Kono N."/>
            <person name="Arakawa K."/>
        </authorList>
    </citation>
    <scope>NUCLEOTIDE SEQUENCE [LARGE SCALE GENOMIC DNA]</scope>
</reference>
<dbReference type="EMBL" id="BPLR01011689">
    <property type="protein sequence ID" value="GIY48237.1"/>
    <property type="molecule type" value="Genomic_DNA"/>
</dbReference>
<evidence type="ECO:0000313" key="1">
    <source>
        <dbReference type="EMBL" id="GIY48237.1"/>
    </source>
</evidence>
<dbReference type="AlphaFoldDB" id="A0AAV4TTT0"/>
<accession>A0AAV4TTT0</accession>
<protein>
    <submittedName>
        <fullName evidence="1">Spatacsin</fullName>
    </submittedName>
</protein>
<name>A0AAV4TTT0_CAEEX</name>